<feature type="region of interest" description="Disordered" evidence="1">
    <location>
        <begin position="160"/>
        <end position="195"/>
    </location>
</feature>
<name>A0A1I8FKG2_9PLAT</name>
<protein>
    <submittedName>
        <fullName evidence="3">Kinesin motor domain-containing protein</fullName>
    </submittedName>
</protein>
<proteinExistence type="predicted"/>
<feature type="compositionally biased region" description="Polar residues" evidence="1">
    <location>
        <begin position="175"/>
        <end position="195"/>
    </location>
</feature>
<evidence type="ECO:0000313" key="2">
    <source>
        <dbReference type="Proteomes" id="UP000095280"/>
    </source>
</evidence>
<feature type="compositionally biased region" description="Polar residues" evidence="1">
    <location>
        <begin position="1"/>
        <end position="14"/>
    </location>
</feature>
<dbReference type="WBParaSite" id="maker-unitig_38214-snap-gene-0.2-mRNA-1">
    <property type="protein sequence ID" value="maker-unitig_38214-snap-gene-0.2-mRNA-1"/>
    <property type="gene ID" value="maker-unitig_38214-snap-gene-0.2"/>
</dbReference>
<sequence>NGSGRQICQQQSSRAGHLNKTARTMLSRPDRSGFGRPGEDGWLKTFHDPNADRSLLDSLRPLRVETLNPAEDAEAQTVTAAPRWHRRPGQLAHQSHLCLAAVPDNVSNSEYYDLERAADQTAWLPTLAKDDSRRRRGQNRALFTTRRCVDCRSKTTRAFVPPDRPTYLAEDSGRRQNGLSGLQQQSPWDRPPTQCQQWPQVLPQALLRCCKLQGEPVRVRSAGLAGISFRVLRRCEVPLVWCSQARRISSPQSQQVPSWLHSPGRSPFRTTAPRRRPRPRPTAGGNGKGKQQQQTQG</sequence>
<keyword evidence="2" id="KW-1185">Reference proteome</keyword>
<feature type="compositionally biased region" description="Basic and acidic residues" evidence="1">
    <location>
        <begin position="28"/>
        <end position="46"/>
    </location>
</feature>
<dbReference type="Proteomes" id="UP000095280">
    <property type="component" value="Unplaced"/>
</dbReference>
<feature type="region of interest" description="Disordered" evidence="1">
    <location>
        <begin position="1"/>
        <end position="46"/>
    </location>
</feature>
<evidence type="ECO:0000256" key="1">
    <source>
        <dbReference type="SAM" id="MobiDB-lite"/>
    </source>
</evidence>
<organism evidence="2 3">
    <name type="scientific">Macrostomum lignano</name>
    <dbReference type="NCBI Taxonomy" id="282301"/>
    <lineage>
        <taxon>Eukaryota</taxon>
        <taxon>Metazoa</taxon>
        <taxon>Spiralia</taxon>
        <taxon>Lophotrochozoa</taxon>
        <taxon>Platyhelminthes</taxon>
        <taxon>Rhabditophora</taxon>
        <taxon>Macrostomorpha</taxon>
        <taxon>Macrostomida</taxon>
        <taxon>Macrostomidae</taxon>
        <taxon>Macrostomum</taxon>
    </lineage>
</organism>
<dbReference type="AlphaFoldDB" id="A0A1I8FKG2"/>
<reference evidence="3" key="1">
    <citation type="submission" date="2016-11" db="UniProtKB">
        <authorList>
            <consortium name="WormBaseParasite"/>
        </authorList>
    </citation>
    <scope>IDENTIFICATION</scope>
</reference>
<feature type="region of interest" description="Disordered" evidence="1">
    <location>
        <begin position="252"/>
        <end position="297"/>
    </location>
</feature>
<evidence type="ECO:0000313" key="3">
    <source>
        <dbReference type="WBParaSite" id="maker-unitig_38214-snap-gene-0.2-mRNA-1"/>
    </source>
</evidence>
<accession>A0A1I8FKG2</accession>